<name>A0A8K0DFY6_IGNLU</name>
<dbReference type="Proteomes" id="UP000801492">
    <property type="component" value="Unassembled WGS sequence"/>
</dbReference>
<dbReference type="EMBL" id="VTPC01001264">
    <property type="protein sequence ID" value="KAF2902538.1"/>
    <property type="molecule type" value="Genomic_DNA"/>
</dbReference>
<reference evidence="1" key="1">
    <citation type="submission" date="2019-08" db="EMBL/GenBank/DDBJ databases">
        <title>The genome of the North American firefly Photinus pyralis.</title>
        <authorList>
            <consortium name="Photinus pyralis genome working group"/>
            <person name="Fallon T.R."/>
            <person name="Sander Lower S.E."/>
            <person name="Weng J.-K."/>
        </authorList>
    </citation>
    <scope>NUCLEOTIDE SEQUENCE</scope>
    <source>
        <strain evidence="1">TRF0915ILg1</strain>
        <tissue evidence="1">Whole body</tissue>
    </source>
</reference>
<organism evidence="1 2">
    <name type="scientific">Ignelater luminosus</name>
    <name type="common">Cucubano</name>
    <name type="synonym">Pyrophorus luminosus</name>
    <dbReference type="NCBI Taxonomy" id="2038154"/>
    <lineage>
        <taxon>Eukaryota</taxon>
        <taxon>Metazoa</taxon>
        <taxon>Ecdysozoa</taxon>
        <taxon>Arthropoda</taxon>
        <taxon>Hexapoda</taxon>
        <taxon>Insecta</taxon>
        <taxon>Pterygota</taxon>
        <taxon>Neoptera</taxon>
        <taxon>Endopterygota</taxon>
        <taxon>Coleoptera</taxon>
        <taxon>Polyphaga</taxon>
        <taxon>Elateriformia</taxon>
        <taxon>Elateroidea</taxon>
        <taxon>Elateridae</taxon>
        <taxon>Agrypninae</taxon>
        <taxon>Pyrophorini</taxon>
        <taxon>Ignelater</taxon>
    </lineage>
</organism>
<protein>
    <submittedName>
        <fullName evidence="1">Uncharacterized protein</fullName>
    </submittedName>
</protein>
<proteinExistence type="predicted"/>
<keyword evidence="2" id="KW-1185">Reference proteome</keyword>
<accession>A0A8K0DFY6</accession>
<evidence type="ECO:0000313" key="1">
    <source>
        <dbReference type="EMBL" id="KAF2902538.1"/>
    </source>
</evidence>
<gene>
    <name evidence="1" type="ORF">ILUMI_03650</name>
</gene>
<evidence type="ECO:0000313" key="2">
    <source>
        <dbReference type="Proteomes" id="UP000801492"/>
    </source>
</evidence>
<dbReference type="AlphaFoldDB" id="A0A8K0DFY6"/>
<dbReference type="OrthoDB" id="8124016at2759"/>
<comment type="caution">
    <text evidence="1">The sequence shown here is derived from an EMBL/GenBank/DDBJ whole genome shotgun (WGS) entry which is preliminary data.</text>
</comment>
<sequence length="375" mass="42876">MQHQGTGIPHPIRETNLARQSFAGFAGLRRNKIHACYFSREHAQTDDNKPNEIQWSPDTAAKWINTSASYSSASAALSTSAKKRKITDHFQREDNTVEKKVLRMVSKGGLPFRDLFKVGGYNLPTFPNSIKSMKHLMQKYLRKMRQSIKERMRIMSDLANEELDNDEDGRFDLSFSTSGEINLDTKYVEVIKKVKKPVKLAVGVLRRRDSNLITAKTTLMFVIRKFKNFNKPLSQKRIAERRTNLTAALLYLHNPFKYEEDRTEFMHVESFNLPPKNVIRKEIKTIVERLEFKENYVKTTATADDSEDDVPLANLESSLAALATPMSLQDELELTLTGLKTSETPQPRSGNNNLKGLIKKKMNYFESGGLKGTYF</sequence>